<keyword evidence="1" id="KW-0812">Transmembrane</keyword>
<gene>
    <name evidence="2" type="ORF">BS47DRAFT_403980</name>
</gene>
<name>A0A9P6E0M8_9AGAM</name>
<evidence type="ECO:0000313" key="3">
    <source>
        <dbReference type="Proteomes" id="UP000886523"/>
    </source>
</evidence>
<feature type="transmembrane region" description="Helical" evidence="1">
    <location>
        <begin position="6"/>
        <end position="28"/>
    </location>
</feature>
<sequence length="169" mass="19184">MTAVSFSCIFLSSISVTMYFIGFVFVGLDGVKGRNAPCLALICRRFFHLTGFCRDRDCCTPDAHHPQECRKVTVPFMRATTSSNAGNGMYAHSEQAYILFMYSEYIGSGRRSFVSRVDHLRCGRTAMIRLLRLRKKGFSRAVQARLHPYFGVITHSPSNCPRPIERTRD</sequence>
<keyword evidence="3" id="KW-1185">Reference proteome</keyword>
<keyword evidence="1" id="KW-0472">Membrane</keyword>
<comment type="caution">
    <text evidence="2">The sequence shown here is derived from an EMBL/GenBank/DDBJ whole genome shotgun (WGS) entry which is preliminary data.</text>
</comment>
<dbReference type="Proteomes" id="UP000886523">
    <property type="component" value="Unassembled WGS sequence"/>
</dbReference>
<proteinExistence type="predicted"/>
<reference evidence="2" key="1">
    <citation type="journal article" date="2020" name="Nat. Commun.">
        <title>Large-scale genome sequencing of mycorrhizal fungi provides insights into the early evolution of symbiotic traits.</title>
        <authorList>
            <person name="Miyauchi S."/>
            <person name="Kiss E."/>
            <person name="Kuo A."/>
            <person name="Drula E."/>
            <person name="Kohler A."/>
            <person name="Sanchez-Garcia M."/>
            <person name="Morin E."/>
            <person name="Andreopoulos B."/>
            <person name="Barry K.W."/>
            <person name="Bonito G."/>
            <person name="Buee M."/>
            <person name="Carver A."/>
            <person name="Chen C."/>
            <person name="Cichocki N."/>
            <person name="Clum A."/>
            <person name="Culley D."/>
            <person name="Crous P.W."/>
            <person name="Fauchery L."/>
            <person name="Girlanda M."/>
            <person name="Hayes R.D."/>
            <person name="Keri Z."/>
            <person name="LaButti K."/>
            <person name="Lipzen A."/>
            <person name="Lombard V."/>
            <person name="Magnuson J."/>
            <person name="Maillard F."/>
            <person name="Murat C."/>
            <person name="Nolan M."/>
            <person name="Ohm R.A."/>
            <person name="Pangilinan J."/>
            <person name="Pereira M.F."/>
            <person name="Perotto S."/>
            <person name="Peter M."/>
            <person name="Pfister S."/>
            <person name="Riley R."/>
            <person name="Sitrit Y."/>
            <person name="Stielow J.B."/>
            <person name="Szollosi G."/>
            <person name="Zifcakova L."/>
            <person name="Stursova M."/>
            <person name="Spatafora J.W."/>
            <person name="Tedersoo L."/>
            <person name="Vaario L.M."/>
            <person name="Yamada A."/>
            <person name="Yan M."/>
            <person name="Wang P."/>
            <person name="Xu J."/>
            <person name="Bruns T."/>
            <person name="Baldrian P."/>
            <person name="Vilgalys R."/>
            <person name="Dunand C."/>
            <person name="Henrissat B."/>
            <person name="Grigoriev I.V."/>
            <person name="Hibbett D."/>
            <person name="Nagy L.G."/>
            <person name="Martin F.M."/>
        </authorList>
    </citation>
    <scope>NUCLEOTIDE SEQUENCE</scope>
    <source>
        <strain evidence="2">UP504</strain>
    </source>
</reference>
<evidence type="ECO:0000313" key="2">
    <source>
        <dbReference type="EMBL" id="KAF9520777.1"/>
    </source>
</evidence>
<accession>A0A9P6E0M8</accession>
<protein>
    <submittedName>
        <fullName evidence="2">Uncharacterized protein</fullName>
    </submittedName>
</protein>
<dbReference type="EMBL" id="MU128910">
    <property type="protein sequence ID" value="KAF9520777.1"/>
    <property type="molecule type" value="Genomic_DNA"/>
</dbReference>
<evidence type="ECO:0000256" key="1">
    <source>
        <dbReference type="SAM" id="Phobius"/>
    </source>
</evidence>
<keyword evidence="1" id="KW-1133">Transmembrane helix</keyword>
<organism evidence="2 3">
    <name type="scientific">Hydnum rufescens UP504</name>
    <dbReference type="NCBI Taxonomy" id="1448309"/>
    <lineage>
        <taxon>Eukaryota</taxon>
        <taxon>Fungi</taxon>
        <taxon>Dikarya</taxon>
        <taxon>Basidiomycota</taxon>
        <taxon>Agaricomycotina</taxon>
        <taxon>Agaricomycetes</taxon>
        <taxon>Cantharellales</taxon>
        <taxon>Hydnaceae</taxon>
        <taxon>Hydnum</taxon>
    </lineage>
</organism>
<dbReference type="AlphaFoldDB" id="A0A9P6E0M8"/>